<comment type="caution">
    <text evidence="4">The sequence shown here is derived from an EMBL/GenBank/DDBJ whole genome shotgun (WGS) entry which is preliminary data.</text>
</comment>
<feature type="compositionally biased region" description="Basic and acidic residues" evidence="3">
    <location>
        <begin position="21"/>
        <end position="40"/>
    </location>
</feature>
<feature type="region of interest" description="Disordered" evidence="3">
    <location>
        <begin position="158"/>
        <end position="191"/>
    </location>
</feature>
<gene>
    <name evidence="4" type="ORF">DFH05DRAFT_1518472</name>
</gene>
<proteinExistence type="predicted"/>
<dbReference type="Gene3D" id="2.130.10.10">
    <property type="entry name" value="YVTN repeat-like/Quinoprotein amine dehydrogenase"/>
    <property type="match status" value="1"/>
</dbReference>
<feature type="compositionally biased region" description="Polar residues" evidence="3">
    <location>
        <begin position="79"/>
        <end position="91"/>
    </location>
</feature>
<evidence type="ECO:0000256" key="1">
    <source>
        <dbReference type="ARBA" id="ARBA00022574"/>
    </source>
</evidence>
<evidence type="ECO:0000256" key="3">
    <source>
        <dbReference type="SAM" id="MobiDB-lite"/>
    </source>
</evidence>
<dbReference type="PANTHER" id="PTHR44129">
    <property type="entry name" value="WD REPEAT-CONTAINING PROTEIN POP1"/>
    <property type="match status" value="1"/>
</dbReference>
<dbReference type="EMBL" id="JANVFU010000001">
    <property type="protein sequence ID" value="KAJ3750322.1"/>
    <property type="molecule type" value="Genomic_DNA"/>
</dbReference>
<feature type="compositionally biased region" description="Polar residues" evidence="3">
    <location>
        <begin position="1"/>
        <end position="15"/>
    </location>
</feature>
<evidence type="ECO:0000313" key="4">
    <source>
        <dbReference type="EMBL" id="KAJ3750322.1"/>
    </source>
</evidence>
<dbReference type="InterPro" id="IPR050349">
    <property type="entry name" value="WD_LIS1/nudF_dynein_reg"/>
</dbReference>
<dbReference type="Proteomes" id="UP001142393">
    <property type="component" value="Unassembled WGS sequence"/>
</dbReference>
<dbReference type="Pfam" id="PF00400">
    <property type="entry name" value="WD40"/>
    <property type="match status" value="1"/>
</dbReference>
<keyword evidence="1" id="KW-0853">WD repeat</keyword>
<feature type="compositionally biased region" description="Polar residues" evidence="3">
    <location>
        <begin position="48"/>
        <end position="60"/>
    </location>
</feature>
<dbReference type="InterPro" id="IPR036322">
    <property type="entry name" value="WD40_repeat_dom_sf"/>
</dbReference>
<accession>A0A9W8U2R3</accession>
<name>A0A9W8U2R3_9AGAR</name>
<reference evidence="4 5" key="1">
    <citation type="journal article" date="2023" name="Proc. Natl. Acad. Sci. U.S.A.">
        <title>A global phylogenomic analysis of the shiitake genus Lentinula.</title>
        <authorList>
            <person name="Sierra-Patev S."/>
            <person name="Min B."/>
            <person name="Naranjo-Ortiz M."/>
            <person name="Looney B."/>
            <person name="Konkel Z."/>
            <person name="Slot J.C."/>
            <person name="Sakamoto Y."/>
            <person name="Steenwyk J.L."/>
            <person name="Rokas A."/>
            <person name="Carro J."/>
            <person name="Camarero S."/>
            <person name="Ferreira P."/>
            <person name="Molpeceres G."/>
            <person name="Ruiz-Duenas F.J."/>
            <person name="Serrano A."/>
            <person name="Henrissat B."/>
            <person name="Drula E."/>
            <person name="Hughes K.W."/>
            <person name="Mata J.L."/>
            <person name="Ishikawa N.K."/>
            <person name="Vargas-Isla R."/>
            <person name="Ushijima S."/>
            <person name="Smith C.A."/>
            <person name="Donoghue J."/>
            <person name="Ahrendt S."/>
            <person name="Andreopoulos W."/>
            <person name="He G."/>
            <person name="LaButti K."/>
            <person name="Lipzen A."/>
            <person name="Ng V."/>
            <person name="Riley R."/>
            <person name="Sandor L."/>
            <person name="Barry K."/>
            <person name="Martinez A.T."/>
            <person name="Xiao Y."/>
            <person name="Gibbons J.G."/>
            <person name="Terashima K."/>
            <person name="Grigoriev I.V."/>
            <person name="Hibbett D."/>
        </authorList>
    </citation>
    <scope>NUCLEOTIDE SEQUENCE [LARGE SCALE GENOMIC DNA]</scope>
    <source>
        <strain evidence="4 5">TFB7810</strain>
    </source>
</reference>
<dbReference type="InterPro" id="IPR015943">
    <property type="entry name" value="WD40/YVTN_repeat-like_dom_sf"/>
</dbReference>
<evidence type="ECO:0000256" key="2">
    <source>
        <dbReference type="ARBA" id="ARBA00022737"/>
    </source>
</evidence>
<protein>
    <submittedName>
        <fullName evidence="4">WD40-repeat-containing domain protein</fullName>
    </submittedName>
</protein>
<dbReference type="AlphaFoldDB" id="A0A9W8U2R3"/>
<sequence length="751" mass="84941">MFVVGSSSGSRLPNNSKKERRRQEALKKEQADLRTRKPNIDLDGYCESQPTHTTPHYSQSRMRRFPGNAHRDSSAYREYTSQSSNTPTRASTPIVIVDDSDSDDVEILHVSPPPKKKQKISNPISITDESYIDLMSSPTRMDSTTSQMRRDMDRSQDILNIDTTDDEMDQERDPEDNGAEDEEEEMYNQTAPSLNDFRLWKPFVPKSMEQEEPVLLPDLANLRINDQPRFSTKRDGIQYFTGRAQAVNVTAKSTKLHSFHLTTELLRRSRARSKRPFDYFHFQNPSSWLHRMRSPAPSTFKTSAGGKFGRDRVHISLIFLPAINKIVQYKDRTIVASSVVGGYPDEPEESENAYNQPGTLVAWKGLEHVVIKGHSRKHPFPKNYTVNDVAIYPTSQISDDNEEAADHIILSTGNDYKLQIWQQSEDEDGSYVQLPSPPRKDLFDVGLPLTHKYYDKPGGGMFAVSGRQVILHSERPRRNGGHRSWDSVELSLTPQEGNGHRSGPMKWGCGPTGSLLFASSESCGDNSGVGYHKAFDVRRRTEYFEFDLSEDGDALAVDAFGEKAAFITVKRNDDDMIEDEDRTNAQRTLRIFDVRRMDGRRQAEVAHQVKLESSEVKCASFSPDGIYLAVGKLDGRTLVYDSRFMDELLYDFEHHGPSLVSPGNDSYGITHLEWRVLHHDRLALVTGGPDGCVRLWQPHWAPRITEQGRIIAQVNADVGYFTIGDRFQGEHELVVGDGDGAIYFFDGIGNI</sequence>
<keyword evidence="2" id="KW-0677">Repeat</keyword>
<dbReference type="InterPro" id="IPR001680">
    <property type="entry name" value="WD40_rpt"/>
</dbReference>
<feature type="region of interest" description="Disordered" evidence="3">
    <location>
        <begin position="1"/>
        <end position="91"/>
    </location>
</feature>
<dbReference type="SUPFAM" id="SSF50978">
    <property type="entry name" value="WD40 repeat-like"/>
    <property type="match status" value="1"/>
</dbReference>
<feature type="compositionally biased region" description="Acidic residues" evidence="3">
    <location>
        <begin position="163"/>
        <end position="186"/>
    </location>
</feature>
<organism evidence="4 5">
    <name type="scientific">Lentinula detonsa</name>
    <dbReference type="NCBI Taxonomy" id="2804962"/>
    <lineage>
        <taxon>Eukaryota</taxon>
        <taxon>Fungi</taxon>
        <taxon>Dikarya</taxon>
        <taxon>Basidiomycota</taxon>
        <taxon>Agaricomycotina</taxon>
        <taxon>Agaricomycetes</taxon>
        <taxon>Agaricomycetidae</taxon>
        <taxon>Agaricales</taxon>
        <taxon>Marasmiineae</taxon>
        <taxon>Omphalotaceae</taxon>
        <taxon>Lentinula</taxon>
    </lineage>
</organism>
<keyword evidence="5" id="KW-1185">Reference proteome</keyword>
<evidence type="ECO:0000313" key="5">
    <source>
        <dbReference type="Proteomes" id="UP001142393"/>
    </source>
</evidence>
<dbReference type="SMART" id="SM00320">
    <property type="entry name" value="WD40"/>
    <property type="match status" value="3"/>
</dbReference>